<evidence type="ECO:0008006" key="3">
    <source>
        <dbReference type="Google" id="ProtNLM"/>
    </source>
</evidence>
<dbReference type="Gene3D" id="3.40.50.300">
    <property type="entry name" value="P-loop containing nucleotide triphosphate hydrolases"/>
    <property type="match status" value="1"/>
</dbReference>
<keyword evidence="2" id="KW-1185">Reference proteome</keyword>
<proteinExistence type="predicted"/>
<dbReference type="Proteomes" id="UP000215506">
    <property type="component" value="Unassembled WGS sequence"/>
</dbReference>
<reference evidence="1 2" key="1">
    <citation type="submission" date="2017-07" db="EMBL/GenBank/DDBJ databases">
        <title>First draft Genome Sequence of Nocardia cerradoensis isolated from human infection.</title>
        <authorList>
            <person name="Carrasco G."/>
        </authorList>
    </citation>
    <scope>NUCLEOTIDE SEQUENCE [LARGE SCALE GENOMIC DNA]</scope>
    <source>
        <strain evidence="1 2">CNM20130759</strain>
    </source>
</reference>
<evidence type="ECO:0000313" key="2">
    <source>
        <dbReference type="Proteomes" id="UP000215506"/>
    </source>
</evidence>
<protein>
    <recommendedName>
        <fullName evidence="3">Terminase large subunit gp17-like C-terminal domain-containing protein</fullName>
    </recommendedName>
</protein>
<organism evidence="1 2">
    <name type="scientific">Nocardia cerradoensis</name>
    <dbReference type="NCBI Taxonomy" id="85688"/>
    <lineage>
        <taxon>Bacteria</taxon>
        <taxon>Bacillati</taxon>
        <taxon>Actinomycetota</taxon>
        <taxon>Actinomycetes</taxon>
        <taxon>Mycobacteriales</taxon>
        <taxon>Nocardiaceae</taxon>
        <taxon>Nocardia</taxon>
    </lineage>
</organism>
<dbReference type="InterPro" id="IPR027417">
    <property type="entry name" value="P-loop_NTPase"/>
</dbReference>
<name>A0A231GTG0_9NOCA</name>
<gene>
    <name evidence="1" type="ORF">B7C42_08022</name>
</gene>
<accession>A0A231GTG0</accession>
<comment type="caution">
    <text evidence="1">The sequence shown here is derived from an EMBL/GenBank/DDBJ whole genome shotgun (WGS) entry which is preliminary data.</text>
</comment>
<sequence>MTDVWERAAQLPDRERAAFMAWARQALTRRAALTSCRHSADLAQRIDPAYEVTPAIQMMAEHIEKAMTTRGGRLLITCPPQEGKSTLVAVWTVLRQLQRNPDTRILIASYSEDLARQASQAARNLITSHGTGARDPLSGVELPDRLGLALAGDRFAAGNWQIKGHKGGVVAVGMGGTITGRPCDMLIIDDPLKGMAAADSPTERAKVIAGFQGDLSTRLAPGAPIILIQTRWHEADLAGFLLQQDADSDPDAREWVHINFPAVATAGVPDALGRAEGEPLESARGRTAEDWARIRRQVGERVWAALYLGSPYPIGGALFSQAWFNTYRLAAEPALYRRGVYVDPAETGKGDEAGIIAAGLAGDGTVVLTEDASGQLSSAEWPRRACLLALSTGATEVVFEAYSAPKTYEQLLRRAYTDLVLEAASNADAPGTVEGVRVPADRPFHIRPWRAAGNALVRSVGLRHATSVGRCRVVGFRLATMEARAIRWQETQHQPDRVAAATIAFDELASGGQAAASQKPGGWGQMPDGITG</sequence>
<dbReference type="EMBL" id="NGAF01000052">
    <property type="protein sequence ID" value="OXR39917.1"/>
    <property type="molecule type" value="Genomic_DNA"/>
</dbReference>
<dbReference type="RefSeq" id="WP_051043543.1">
    <property type="nucleotide sequence ID" value="NZ_JAAXOR010000007.1"/>
</dbReference>
<dbReference type="AlphaFoldDB" id="A0A231GTG0"/>
<evidence type="ECO:0000313" key="1">
    <source>
        <dbReference type="EMBL" id="OXR39917.1"/>
    </source>
</evidence>